<sequence length="231" mass="25822">MSLPTLAKGALGLGAASATATGAAYASGLFNKNSKEELVSTLLKTFHPQKRLITAAEGSDPKWKEVWKQYKKDNEAKKSGEDSWSLKGWTKLDASKVNSDEAAPDYFVRECKSRSSQKTSGTSSDLYQNVLKYCTRDTLVSDLISEYGKGKKLLTTSSSEGDWKEVWKLYRDQNKANDKSVDDWKFSDWGTTKDGDTLPTNYKSECSKKSEEPAFEVEDIKYLNVLTWCSK</sequence>
<evidence type="ECO:0000256" key="1">
    <source>
        <dbReference type="SAM" id="SignalP"/>
    </source>
</evidence>
<evidence type="ECO:0008006" key="4">
    <source>
        <dbReference type="Google" id="ProtNLM"/>
    </source>
</evidence>
<evidence type="ECO:0000313" key="2">
    <source>
        <dbReference type="EMBL" id="AEG72626.1"/>
    </source>
</evidence>
<dbReference type="AlphaFoldDB" id="F6FGV3"/>
<dbReference type="HOGENOM" id="CLU_098620_0_0_14"/>
<gene>
    <name evidence="2" type="ordered locus">MHF_0347</name>
</gene>
<feature type="chain" id="PRO_5003334098" description="Lipoprotein" evidence="1">
    <location>
        <begin position="27"/>
        <end position="231"/>
    </location>
</feature>
<dbReference type="EMBL" id="CP002808">
    <property type="protein sequence ID" value="AEG72626.1"/>
    <property type="molecule type" value="Genomic_DNA"/>
</dbReference>
<feature type="signal peptide" evidence="1">
    <location>
        <begin position="1"/>
        <end position="26"/>
    </location>
</feature>
<keyword evidence="1" id="KW-0732">Signal</keyword>
<dbReference type="Proteomes" id="UP000007952">
    <property type="component" value="Chromosome"/>
</dbReference>
<dbReference type="BioCyc" id="MHAE859194:G1GR7-342-MONOMER"/>
<reference key="2">
    <citation type="submission" date="2011-05" db="EMBL/GenBank/DDBJ databases">
        <title>The Genome of Mycoplasma haemofelis Strain Ohio2, a pathogenic hemoplasma of the cat.</title>
        <authorList>
            <person name="Santos A.P."/>
            <person name="Guimaraes A.M.S."/>
            <person name="SanMiguel P.J."/>
            <person name="Martin S.W."/>
            <person name="Messick J.B."/>
        </authorList>
    </citation>
    <scope>NUCLEOTIDE SEQUENCE</scope>
    <source>
        <strain>Ohio2</strain>
    </source>
</reference>
<dbReference type="STRING" id="859194.MHF_0347"/>
<proteinExistence type="predicted"/>
<reference evidence="2 3" key="1">
    <citation type="journal article" date="2011" name="J. Bacteriol.">
        <title>Complete genome sequences of two hemotropic Mycoplasmas, Mycoplasma haemofelis strain Ohio2 and Mycoplasma suis strain Illinois.</title>
        <authorList>
            <person name="Messick J.B."/>
            <person name="Santos A.P."/>
            <person name="Guimaraes A.M."/>
        </authorList>
    </citation>
    <scope>NUCLEOTIDE SEQUENCE [LARGE SCALE GENOMIC DNA]</scope>
    <source>
        <strain evidence="2 3">Ohio2</strain>
    </source>
</reference>
<dbReference type="KEGG" id="mhf:MHF_0347"/>
<name>F6FGV3_MYCHI</name>
<organism evidence="2 3">
    <name type="scientific">Mycoplasma haemofelis (strain Ohio2)</name>
    <dbReference type="NCBI Taxonomy" id="859194"/>
    <lineage>
        <taxon>Bacteria</taxon>
        <taxon>Bacillati</taxon>
        <taxon>Mycoplasmatota</taxon>
        <taxon>Mollicutes</taxon>
        <taxon>Mycoplasmataceae</taxon>
        <taxon>Mycoplasma</taxon>
    </lineage>
</organism>
<accession>F6FGV3</accession>
<evidence type="ECO:0000313" key="3">
    <source>
        <dbReference type="Proteomes" id="UP000007952"/>
    </source>
</evidence>
<protein>
    <recommendedName>
        <fullName evidence="4">Lipoprotein</fullName>
    </recommendedName>
</protein>